<dbReference type="InParanoid" id="A0A409WGF3"/>
<feature type="region of interest" description="Disordered" evidence="2">
    <location>
        <begin position="284"/>
        <end position="309"/>
    </location>
</feature>
<organism evidence="3 4">
    <name type="scientific">Psilocybe cyanescens</name>
    <dbReference type="NCBI Taxonomy" id="93625"/>
    <lineage>
        <taxon>Eukaryota</taxon>
        <taxon>Fungi</taxon>
        <taxon>Dikarya</taxon>
        <taxon>Basidiomycota</taxon>
        <taxon>Agaricomycotina</taxon>
        <taxon>Agaricomycetes</taxon>
        <taxon>Agaricomycetidae</taxon>
        <taxon>Agaricales</taxon>
        <taxon>Agaricineae</taxon>
        <taxon>Strophariaceae</taxon>
        <taxon>Psilocybe</taxon>
    </lineage>
</organism>
<evidence type="ECO:0000256" key="1">
    <source>
        <dbReference type="ARBA" id="ARBA00010402"/>
    </source>
</evidence>
<dbReference type="FunCoup" id="A0A409WGF3">
    <property type="interactions" value="4"/>
</dbReference>
<gene>
    <name evidence="3" type="ORF">CVT25_011369</name>
</gene>
<dbReference type="PANTHER" id="PTHR31315">
    <property type="entry name" value="PROTEIN SIP5"/>
    <property type="match status" value="1"/>
</dbReference>
<sequence length="647" mass="68809">MGNSSSSGRGHHDETVDYGCLVPQGVYTGPRDWNQAIVSQLIVGRKLAPFYRPLEDYEEDWDDDQILAARKELPDPDNADVVTRIEATATASNPHKSKRPGSLKEPSKPEAQVYRGAVECPICFLYYPPNINHSRCCDQAICTECFVQIKRAEPTTTHLVSEPAACPYCVQDNFGVVYTPPPWRAGLGSDGSNGLWSDSQRVSSEPTTLPTHKRRQKSFGADSPEVVTTDQIRPDWEAKLDAIRAAVARRANRRIIMRQVGDRLIPVGVTSGRVHALSPEEAAALGNDAAGSRRSRRRQAPQNGQLEQFMGMGGQDLEELMLMEAMRLSLLDHEEHQRKEAEEKKKKATAGATGDNGPGRPSNEAESTTSPPGPGPSTLEASSTLHASSSTNISSPVSSISRSGSPSPPKQATLSSQESLEPGRRSWSISRSRTPPPNPVPNVPLSEDNQAAWRSRTGAPPFSTLSAALTSTSTAAAFLGSSSSGEQRTSRSVTPEPTPAPSSTLLSLSPPSQGSSTTAANDGEPSLSPITVEIPEPAAPVVDLSHVPVEDIYSMHISSIPVAEQAPPVVNVEAPQSSSPISSITTVESEAGAGTGVSSYGFLPSSPESDMSHEPLLGSSHLAASIDDASKNGQAATVSTRVEEVSR</sequence>
<dbReference type="CDD" id="cd24139">
    <property type="entry name" value="SIP5-like"/>
    <property type="match status" value="1"/>
</dbReference>
<protein>
    <recommendedName>
        <fullName evidence="5">RING-type domain-containing protein</fullName>
    </recommendedName>
</protein>
<dbReference type="STRING" id="93625.A0A409WGF3"/>
<feature type="compositionally biased region" description="Basic and acidic residues" evidence="2">
    <location>
        <begin position="334"/>
        <end position="345"/>
    </location>
</feature>
<dbReference type="Proteomes" id="UP000283269">
    <property type="component" value="Unassembled WGS sequence"/>
</dbReference>
<dbReference type="PANTHER" id="PTHR31315:SF1">
    <property type="entry name" value="PROTEIN SIP5"/>
    <property type="match status" value="1"/>
</dbReference>
<reference evidence="3 4" key="1">
    <citation type="journal article" date="2018" name="Evol. Lett.">
        <title>Horizontal gene cluster transfer increased hallucinogenic mushroom diversity.</title>
        <authorList>
            <person name="Reynolds H.T."/>
            <person name="Vijayakumar V."/>
            <person name="Gluck-Thaler E."/>
            <person name="Korotkin H.B."/>
            <person name="Matheny P.B."/>
            <person name="Slot J.C."/>
        </authorList>
    </citation>
    <scope>NUCLEOTIDE SEQUENCE [LARGE SCALE GENOMIC DNA]</scope>
    <source>
        <strain evidence="3 4">2631</strain>
    </source>
</reference>
<feature type="region of interest" description="Disordered" evidence="2">
    <location>
        <begin position="195"/>
        <end position="226"/>
    </location>
</feature>
<evidence type="ECO:0000313" key="3">
    <source>
        <dbReference type="EMBL" id="PPQ77577.1"/>
    </source>
</evidence>
<dbReference type="GO" id="GO:0005737">
    <property type="term" value="C:cytoplasm"/>
    <property type="evidence" value="ECO:0007669"/>
    <property type="project" value="TreeGrafter"/>
</dbReference>
<evidence type="ECO:0000256" key="2">
    <source>
        <dbReference type="SAM" id="MobiDB-lite"/>
    </source>
</evidence>
<feature type="compositionally biased region" description="Low complexity" evidence="2">
    <location>
        <begin position="462"/>
        <end position="518"/>
    </location>
</feature>
<dbReference type="OrthoDB" id="21471at2759"/>
<evidence type="ECO:0000313" key="4">
    <source>
        <dbReference type="Proteomes" id="UP000283269"/>
    </source>
</evidence>
<feature type="region of interest" description="Disordered" evidence="2">
    <location>
        <begin position="89"/>
        <end position="110"/>
    </location>
</feature>
<comment type="similarity">
    <text evidence="1">Belongs to the SIP5 family.</text>
</comment>
<feature type="region of interest" description="Disordered" evidence="2">
    <location>
        <begin position="334"/>
        <end position="531"/>
    </location>
</feature>
<comment type="caution">
    <text evidence="3">The sequence shown here is derived from an EMBL/GenBank/DDBJ whole genome shotgun (WGS) entry which is preliminary data.</text>
</comment>
<feature type="compositionally biased region" description="Polar residues" evidence="2">
    <location>
        <begin position="195"/>
        <end position="210"/>
    </location>
</feature>
<dbReference type="InterPro" id="IPR039301">
    <property type="entry name" value="Sip5/DA2"/>
</dbReference>
<feature type="compositionally biased region" description="Polar residues" evidence="2">
    <location>
        <begin position="410"/>
        <end position="419"/>
    </location>
</feature>
<feature type="compositionally biased region" description="Low complexity" evidence="2">
    <location>
        <begin position="577"/>
        <end position="590"/>
    </location>
</feature>
<evidence type="ECO:0008006" key="5">
    <source>
        <dbReference type="Google" id="ProtNLM"/>
    </source>
</evidence>
<keyword evidence="4" id="KW-1185">Reference proteome</keyword>
<proteinExistence type="inferred from homology"/>
<name>A0A409WGF3_PSICY</name>
<feature type="region of interest" description="Disordered" evidence="2">
    <location>
        <begin position="573"/>
        <end position="647"/>
    </location>
</feature>
<accession>A0A409WGF3</accession>
<feature type="compositionally biased region" description="Low complexity" evidence="2">
    <location>
        <begin position="388"/>
        <end position="405"/>
    </location>
</feature>
<feature type="compositionally biased region" description="Polar residues" evidence="2">
    <location>
        <begin position="631"/>
        <end position="640"/>
    </location>
</feature>
<dbReference type="AlphaFoldDB" id="A0A409WGF3"/>
<dbReference type="EMBL" id="NHYD01003436">
    <property type="protein sequence ID" value="PPQ77577.1"/>
    <property type="molecule type" value="Genomic_DNA"/>
</dbReference>